<dbReference type="InterPro" id="IPR023198">
    <property type="entry name" value="PGP-like_dom2"/>
</dbReference>
<dbReference type="CDD" id="cd02598">
    <property type="entry name" value="HAD_BPGM"/>
    <property type="match status" value="1"/>
</dbReference>
<reference evidence="2 3" key="1">
    <citation type="submission" date="2017-01" db="EMBL/GenBank/DDBJ databases">
        <authorList>
            <person name="Varghese N."/>
            <person name="Submissions S."/>
        </authorList>
    </citation>
    <scope>NUCLEOTIDE SEQUENCE [LARGE SCALE GENOMIC DNA]</scope>
    <source>
        <strain evidence="2 3">ATCC 23464</strain>
    </source>
</reference>
<protein>
    <submittedName>
        <fullName evidence="2">Beta-phosphoglucomutase</fullName>
    </submittedName>
</protein>
<accession>A0ABY1K9E0</accession>
<dbReference type="SFLD" id="SFLDS00003">
    <property type="entry name" value="Haloacid_Dehalogenase"/>
    <property type="match status" value="1"/>
</dbReference>
<dbReference type="InterPro" id="IPR023214">
    <property type="entry name" value="HAD_sf"/>
</dbReference>
<dbReference type="SFLD" id="SFLDG01135">
    <property type="entry name" value="C1.5.6:_HAD__Beta-PGM__Phospha"/>
    <property type="match status" value="1"/>
</dbReference>
<proteinExistence type="inferred from homology"/>
<dbReference type="InterPro" id="IPR041492">
    <property type="entry name" value="HAD_2"/>
</dbReference>
<evidence type="ECO:0000256" key="1">
    <source>
        <dbReference type="ARBA" id="ARBA00006171"/>
    </source>
</evidence>
<organism evidence="2 3">
    <name type="scientific">Paenibacillus macquariensis</name>
    <dbReference type="NCBI Taxonomy" id="948756"/>
    <lineage>
        <taxon>Bacteria</taxon>
        <taxon>Bacillati</taxon>
        <taxon>Bacillota</taxon>
        <taxon>Bacilli</taxon>
        <taxon>Bacillales</taxon>
        <taxon>Paenibacillaceae</taxon>
        <taxon>Paenibacillus</taxon>
    </lineage>
</organism>
<evidence type="ECO:0000313" key="3">
    <source>
        <dbReference type="Proteomes" id="UP000186666"/>
    </source>
</evidence>
<evidence type="ECO:0000313" key="2">
    <source>
        <dbReference type="EMBL" id="SIR45222.1"/>
    </source>
</evidence>
<dbReference type="InterPro" id="IPR006439">
    <property type="entry name" value="HAD-SF_hydro_IA"/>
</dbReference>
<comment type="caution">
    <text evidence="2">The sequence shown here is derived from an EMBL/GenBank/DDBJ whole genome shotgun (WGS) entry which is preliminary data.</text>
</comment>
<dbReference type="InterPro" id="IPR010972">
    <property type="entry name" value="Beta-PGM"/>
</dbReference>
<dbReference type="Pfam" id="PF13419">
    <property type="entry name" value="HAD_2"/>
    <property type="match status" value="1"/>
</dbReference>
<dbReference type="Gene3D" id="3.40.50.1000">
    <property type="entry name" value="HAD superfamily/HAD-like"/>
    <property type="match status" value="1"/>
</dbReference>
<dbReference type="Gene3D" id="1.10.150.240">
    <property type="entry name" value="Putative phosphatase, domain 2"/>
    <property type="match status" value="1"/>
</dbReference>
<dbReference type="InterPro" id="IPR051806">
    <property type="entry name" value="HAD-like_SPP"/>
</dbReference>
<dbReference type="PANTHER" id="PTHR43481">
    <property type="entry name" value="FRUCTOSE-1-PHOSPHATE PHOSPHATASE"/>
    <property type="match status" value="1"/>
</dbReference>
<dbReference type="EMBL" id="FTNK01000014">
    <property type="protein sequence ID" value="SIR45222.1"/>
    <property type="molecule type" value="Genomic_DNA"/>
</dbReference>
<dbReference type="Proteomes" id="UP000186666">
    <property type="component" value="Unassembled WGS sequence"/>
</dbReference>
<dbReference type="InterPro" id="IPR036412">
    <property type="entry name" value="HAD-like_sf"/>
</dbReference>
<dbReference type="SFLD" id="SFLDG01129">
    <property type="entry name" value="C1.5:_HAD__Beta-PGM__Phosphata"/>
    <property type="match status" value="1"/>
</dbReference>
<sequence>MKQFLASVILNKIIPLKQVLASVILNEVIPLKQGIASVILFKVIYLKQAIASYIFKSSTNVCTNKEEPIMNATHSPIQACLFDLDGVLVDTAKYHFLAWKRLADELGFEFTEKDNERLKGVSRMASLDILLEVGNVQLDEASKIALAEKKNTWYVDYISSMDDSEILPGSLSFLKELKQYGIKVALGSASKNAMMILNNTNLVPYFDVIIDGTTTSNAKPDPEVFILGAKGVQVSPEYCVVFEDAEAGIEAATRAGMRSIGIGSQGTLTQAEHVVSSLAEMSVEKLQRIMTRH</sequence>
<dbReference type="SUPFAM" id="SSF56784">
    <property type="entry name" value="HAD-like"/>
    <property type="match status" value="1"/>
</dbReference>
<comment type="similarity">
    <text evidence="1">Belongs to the HAD-like hydrolase superfamily. CbbY/CbbZ/Gph/YieH family.</text>
</comment>
<dbReference type="NCBIfam" id="TIGR01990">
    <property type="entry name" value="bPGM"/>
    <property type="match status" value="1"/>
</dbReference>
<name>A0ABY1K9E0_9BACL</name>
<gene>
    <name evidence="2" type="ORF">SAMN05421578_114105</name>
</gene>
<dbReference type="PANTHER" id="PTHR43481:SF4">
    <property type="entry name" value="GLYCEROL-1-PHOSPHATE PHOSPHOHYDROLASE 1-RELATED"/>
    <property type="match status" value="1"/>
</dbReference>
<dbReference type="NCBIfam" id="TIGR02009">
    <property type="entry name" value="PGMB-YQAB-SF"/>
    <property type="match status" value="1"/>
</dbReference>
<dbReference type="InterPro" id="IPR010976">
    <property type="entry name" value="B-phosphoglucomutase_hydrolase"/>
</dbReference>
<dbReference type="NCBIfam" id="TIGR01509">
    <property type="entry name" value="HAD-SF-IA-v3"/>
    <property type="match status" value="1"/>
</dbReference>
<keyword evidence="3" id="KW-1185">Reference proteome</keyword>